<evidence type="ECO:0000313" key="4">
    <source>
        <dbReference type="EMBL" id="CAA7014814.1"/>
    </source>
</evidence>
<dbReference type="AlphaFoldDB" id="A0A6D2HF19"/>
<protein>
    <recommendedName>
        <fullName evidence="3">CCHC-type domain-containing protein</fullName>
    </recommendedName>
</protein>
<accession>A0A6D2HF19</accession>
<dbReference type="SMART" id="SM00343">
    <property type="entry name" value="ZnF_C2HC"/>
    <property type="match status" value="1"/>
</dbReference>
<dbReference type="GO" id="GO:0008270">
    <property type="term" value="F:zinc ion binding"/>
    <property type="evidence" value="ECO:0007669"/>
    <property type="project" value="UniProtKB-KW"/>
</dbReference>
<dbReference type="InterPro" id="IPR036875">
    <property type="entry name" value="Znf_CCHC_sf"/>
</dbReference>
<proteinExistence type="predicted"/>
<feature type="domain" description="CCHC-type" evidence="3">
    <location>
        <begin position="250"/>
        <end position="265"/>
    </location>
</feature>
<dbReference type="Pfam" id="PF14223">
    <property type="entry name" value="Retrotran_gag_2"/>
    <property type="match status" value="1"/>
</dbReference>
<dbReference type="PANTHER" id="PTHR47592:SF27">
    <property type="entry name" value="OS08G0421700 PROTEIN"/>
    <property type="match status" value="1"/>
</dbReference>
<keyword evidence="1" id="KW-0479">Metal-binding</keyword>
<dbReference type="OrthoDB" id="992545at2759"/>
<sequence length="508" mass="57326">MEPTLGRFEMEKFDGKGDFGMWKFKMMGQLEIQGLLSVIKEDFTIYLKSDKQEEGSEAKVDDKKAAKDLRVRSLLGTCLSDPILRKIMHETTALGMWKALERIYQTKSLPNRIYLKKQFSCYKMEEDKTIEENVDIFLRLIADLDSLKVSISDEDHAIQLLSGLPAAYEPLVHTLQYGSGKETLTVNEVVTSAYSKEAELRQKGLLNKSRQVAEGLYVESRGRSDKQGGSPKNKSRSKSKQKFDKNNTGCFICGSEDHWKRECPERKKPPNSANIAVEPKQPIVLTVSTQDSKKEWVMDSAITYGNIKGIGKIRIQNPDGSEVILRDVKYIPEVSRNLISYGMLERSGCRYEGRNFKVRFYKGGKKAISGKYKDGLYYLEGKVSKNEENNSGVEKEVRQERSKKVTFGQNLVQEATPNGLEKDDSLAQGGDSKETESKESNEESGIKELEVEGLEKVSKILGMGIFGDRAKEEETLSKIYSNEEKEDFPSKAVPGQKLQVCCKFPSLN</sequence>
<reference evidence="4" key="1">
    <citation type="submission" date="2020-01" db="EMBL/GenBank/DDBJ databases">
        <authorList>
            <person name="Mishra B."/>
        </authorList>
    </citation>
    <scope>NUCLEOTIDE SEQUENCE [LARGE SCALE GENOMIC DNA]</scope>
</reference>
<feature type="region of interest" description="Disordered" evidence="2">
    <location>
        <begin position="217"/>
        <end position="243"/>
    </location>
</feature>
<dbReference type="EMBL" id="CACVBM020000122">
    <property type="protein sequence ID" value="CAA7014814.1"/>
    <property type="molecule type" value="Genomic_DNA"/>
</dbReference>
<dbReference type="SUPFAM" id="SSF57756">
    <property type="entry name" value="Retrovirus zinc finger-like domains"/>
    <property type="match status" value="1"/>
</dbReference>
<organism evidence="4 5">
    <name type="scientific">Microthlaspi erraticum</name>
    <dbReference type="NCBI Taxonomy" id="1685480"/>
    <lineage>
        <taxon>Eukaryota</taxon>
        <taxon>Viridiplantae</taxon>
        <taxon>Streptophyta</taxon>
        <taxon>Embryophyta</taxon>
        <taxon>Tracheophyta</taxon>
        <taxon>Spermatophyta</taxon>
        <taxon>Magnoliopsida</taxon>
        <taxon>eudicotyledons</taxon>
        <taxon>Gunneridae</taxon>
        <taxon>Pentapetalae</taxon>
        <taxon>rosids</taxon>
        <taxon>malvids</taxon>
        <taxon>Brassicales</taxon>
        <taxon>Brassicaceae</taxon>
        <taxon>Coluteocarpeae</taxon>
        <taxon>Microthlaspi</taxon>
    </lineage>
</organism>
<dbReference type="PANTHER" id="PTHR47592">
    <property type="entry name" value="PBF68 PROTEIN"/>
    <property type="match status" value="1"/>
</dbReference>
<dbReference type="PROSITE" id="PS50158">
    <property type="entry name" value="ZF_CCHC"/>
    <property type="match status" value="1"/>
</dbReference>
<dbReference type="Pfam" id="PF00098">
    <property type="entry name" value="zf-CCHC"/>
    <property type="match status" value="1"/>
</dbReference>
<dbReference type="InterPro" id="IPR001878">
    <property type="entry name" value="Znf_CCHC"/>
</dbReference>
<evidence type="ECO:0000259" key="3">
    <source>
        <dbReference type="PROSITE" id="PS50158"/>
    </source>
</evidence>
<keyword evidence="1" id="KW-0862">Zinc</keyword>
<dbReference type="Pfam" id="PF22936">
    <property type="entry name" value="Pol_BBD"/>
    <property type="match status" value="1"/>
</dbReference>
<evidence type="ECO:0000256" key="1">
    <source>
        <dbReference type="PROSITE-ProRule" id="PRU00047"/>
    </source>
</evidence>
<keyword evidence="1" id="KW-0863">Zinc-finger</keyword>
<keyword evidence="5" id="KW-1185">Reference proteome</keyword>
<dbReference type="GO" id="GO:0003676">
    <property type="term" value="F:nucleic acid binding"/>
    <property type="evidence" value="ECO:0007669"/>
    <property type="project" value="InterPro"/>
</dbReference>
<name>A0A6D2HF19_9BRAS</name>
<dbReference type="Gene3D" id="4.10.60.10">
    <property type="entry name" value="Zinc finger, CCHC-type"/>
    <property type="match status" value="1"/>
</dbReference>
<dbReference type="InterPro" id="IPR054722">
    <property type="entry name" value="PolX-like_BBD"/>
</dbReference>
<comment type="caution">
    <text evidence="4">The sequence shown here is derived from an EMBL/GenBank/DDBJ whole genome shotgun (WGS) entry which is preliminary data.</text>
</comment>
<evidence type="ECO:0000256" key="2">
    <source>
        <dbReference type="SAM" id="MobiDB-lite"/>
    </source>
</evidence>
<gene>
    <name evidence="4" type="ORF">MERR_LOCUS2049</name>
</gene>
<evidence type="ECO:0000313" key="5">
    <source>
        <dbReference type="Proteomes" id="UP000467841"/>
    </source>
</evidence>
<feature type="compositionally biased region" description="Basic and acidic residues" evidence="2">
    <location>
        <begin position="420"/>
        <end position="450"/>
    </location>
</feature>
<feature type="region of interest" description="Disordered" evidence="2">
    <location>
        <begin position="408"/>
        <end position="450"/>
    </location>
</feature>
<dbReference type="Proteomes" id="UP000467841">
    <property type="component" value="Unassembled WGS sequence"/>
</dbReference>